<feature type="binding site" evidence="10">
    <location>
        <position position="344"/>
    </location>
    <ligand>
        <name>Zn(2+)</name>
        <dbReference type="ChEBI" id="CHEBI:29105"/>
    </ligand>
</feature>
<protein>
    <recommendedName>
        <fullName evidence="10">Small ribosomal subunit biogenesis GTPase RsgA</fullName>
        <ecNumber evidence="10">3.6.1.-</ecNumber>
    </recommendedName>
</protein>
<evidence type="ECO:0000256" key="4">
    <source>
        <dbReference type="ARBA" id="ARBA00022730"/>
    </source>
</evidence>
<keyword evidence="4 10" id="KW-0699">rRNA-binding</keyword>
<comment type="subcellular location">
    <subcellularLocation>
        <location evidence="10">Cytoplasm</location>
    </subcellularLocation>
</comment>
<evidence type="ECO:0000256" key="6">
    <source>
        <dbReference type="ARBA" id="ARBA00022801"/>
    </source>
</evidence>
<keyword evidence="1 10" id="KW-0963">Cytoplasm</keyword>
<comment type="function">
    <text evidence="10">One of several proteins that assist in the late maturation steps of the functional core of the 30S ribosomal subunit. Helps release RbfA from mature subunits. May play a role in the assembly of ribosomal proteins into the subunit. Circularly permuted GTPase that catalyzes slow GTP hydrolysis, GTPase activity is stimulated by the 30S ribosomal subunit.</text>
</comment>
<accession>A0ABQ1VUW3</accession>
<feature type="binding site" evidence="10">
    <location>
        <begin position="206"/>
        <end position="209"/>
    </location>
    <ligand>
        <name>GTP</name>
        <dbReference type="ChEBI" id="CHEBI:37565"/>
    </ligand>
</feature>
<gene>
    <name evidence="10" type="primary">rsgA</name>
    <name evidence="14" type="ORF">GCM10010913_20430</name>
</gene>
<keyword evidence="8 10" id="KW-0694">RNA-binding</keyword>
<dbReference type="PROSITE" id="PS50936">
    <property type="entry name" value="ENGC_GTPASE"/>
    <property type="match status" value="1"/>
</dbReference>
<proteinExistence type="inferred from homology"/>
<evidence type="ECO:0000256" key="9">
    <source>
        <dbReference type="ARBA" id="ARBA00023134"/>
    </source>
</evidence>
<keyword evidence="2 10" id="KW-0690">Ribosome biogenesis</keyword>
<keyword evidence="9 10" id="KW-0342">GTP-binding</keyword>
<keyword evidence="3 10" id="KW-0479">Metal-binding</keyword>
<name>A0ABQ1VUW3_9BACL</name>
<feature type="domain" description="EngC GTPase" evidence="12">
    <location>
        <begin position="167"/>
        <end position="314"/>
    </location>
</feature>
<dbReference type="EC" id="3.6.1.-" evidence="10"/>
<comment type="cofactor">
    <cofactor evidence="10">
        <name>Zn(2+)</name>
        <dbReference type="ChEBI" id="CHEBI:29105"/>
    </cofactor>
    <text evidence="10">Binds 1 zinc ion per subunit.</text>
</comment>
<keyword evidence="5 10" id="KW-0547">Nucleotide-binding</keyword>
<organism evidence="14 15">
    <name type="scientific">Paenibacillus aceti</name>
    <dbReference type="NCBI Taxonomy" id="1820010"/>
    <lineage>
        <taxon>Bacteria</taxon>
        <taxon>Bacillati</taxon>
        <taxon>Bacillota</taxon>
        <taxon>Bacilli</taxon>
        <taxon>Bacillales</taxon>
        <taxon>Paenibacillaceae</taxon>
        <taxon>Paenibacillus</taxon>
    </lineage>
</organism>
<dbReference type="Proteomes" id="UP000608420">
    <property type="component" value="Unassembled WGS sequence"/>
</dbReference>
<dbReference type="Gene3D" id="3.40.50.300">
    <property type="entry name" value="P-loop containing nucleotide triphosphate hydrolases"/>
    <property type="match status" value="1"/>
</dbReference>
<dbReference type="NCBIfam" id="TIGR00157">
    <property type="entry name" value="ribosome small subunit-dependent GTPase A"/>
    <property type="match status" value="1"/>
</dbReference>
<evidence type="ECO:0000259" key="13">
    <source>
        <dbReference type="PROSITE" id="PS51721"/>
    </source>
</evidence>
<evidence type="ECO:0000313" key="14">
    <source>
        <dbReference type="EMBL" id="GGF98518.1"/>
    </source>
</evidence>
<dbReference type="HAMAP" id="MF_01820">
    <property type="entry name" value="GTPase_RsgA"/>
    <property type="match status" value="1"/>
</dbReference>
<dbReference type="Pfam" id="PF03193">
    <property type="entry name" value="RsgA_GTPase"/>
    <property type="match status" value="1"/>
</dbReference>
<dbReference type="EMBL" id="BMIW01000012">
    <property type="protein sequence ID" value="GGF98518.1"/>
    <property type="molecule type" value="Genomic_DNA"/>
</dbReference>
<dbReference type="PROSITE" id="PS51721">
    <property type="entry name" value="G_CP"/>
    <property type="match status" value="1"/>
</dbReference>
<evidence type="ECO:0000259" key="12">
    <source>
        <dbReference type="PROSITE" id="PS50936"/>
    </source>
</evidence>
<feature type="region of interest" description="Disordered" evidence="11">
    <location>
        <begin position="385"/>
        <end position="416"/>
    </location>
</feature>
<feature type="binding site" evidence="10">
    <location>
        <position position="339"/>
    </location>
    <ligand>
        <name>Zn(2+)</name>
        <dbReference type="ChEBI" id="CHEBI:29105"/>
    </ligand>
</feature>
<feature type="compositionally biased region" description="Basic and acidic residues" evidence="11">
    <location>
        <begin position="403"/>
        <end position="416"/>
    </location>
</feature>
<keyword evidence="7 10" id="KW-0862">Zinc</keyword>
<reference evidence="15" key="1">
    <citation type="journal article" date="2019" name="Int. J. Syst. Evol. Microbiol.">
        <title>The Global Catalogue of Microorganisms (GCM) 10K type strain sequencing project: providing services to taxonomists for standard genome sequencing and annotation.</title>
        <authorList>
            <consortium name="The Broad Institute Genomics Platform"/>
            <consortium name="The Broad Institute Genome Sequencing Center for Infectious Disease"/>
            <person name="Wu L."/>
            <person name="Ma J."/>
        </authorList>
    </citation>
    <scope>NUCLEOTIDE SEQUENCE [LARGE SCALE GENOMIC DNA]</scope>
    <source>
        <strain evidence="15">CGMCC 1.15420</strain>
    </source>
</reference>
<comment type="caution">
    <text evidence="14">The sequence shown here is derived from an EMBL/GenBank/DDBJ whole genome shotgun (WGS) entry which is preliminary data.</text>
</comment>
<dbReference type="PANTHER" id="PTHR32120">
    <property type="entry name" value="SMALL RIBOSOMAL SUBUNIT BIOGENESIS GTPASE RSGA"/>
    <property type="match status" value="1"/>
</dbReference>
<comment type="similarity">
    <text evidence="10">Belongs to the TRAFAC class YlqF/YawG GTPase family. RsgA subfamily.</text>
</comment>
<feature type="domain" description="CP-type G" evidence="13">
    <location>
        <begin position="161"/>
        <end position="316"/>
    </location>
</feature>
<keyword evidence="6 10" id="KW-0378">Hydrolase</keyword>
<evidence type="ECO:0000256" key="7">
    <source>
        <dbReference type="ARBA" id="ARBA00022833"/>
    </source>
</evidence>
<evidence type="ECO:0000256" key="2">
    <source>
        <dbReference type="ARBA" id="ARBA00022517"/>
    </source>
</evidence>
<sequence>MAMRRNDLTVSWSVQGNTKGEYIIKMEYESLKAFGWTADWQPKWLSVAEKYDGDRLKEGGYGAEVADGVHGFNGAARADGIEPARIVADYGQKYEIRSERGTSWAALSGKARLRCKEQRSYPGVGDWVAVKMMNEGDDAVIHEVLERKSLIVRQAAGFETKEQVIAANVDTLFIVCALNHDFNVRRIERYLIMAWNSGVNPVIVLSKSDLCEDVPSYVAETEMIAPGVPIISVSAHLGIGRERLEAYVSPGTTIALAGSSGSGKSTLINWLTGAEIQLTQEVREEDSRGRHTTTHRELFLLPQGGVLIDTPGMRELSIWDNDGGLERTFEDIEHLKEDCLFSDCQHRREKGCAVLQAVQDGTLDQKRLDNYHKMQREIQFQMRKERIAAKKNASRSSTGPKSGQRDRRGWRREIEE</sequence>
<feature type="binding site" evidence="10">
    <location>
        <position position="346"/>
    </location>
    <ligand>
        <name>Zn(2+)</name>
        <dbReference type="ChEBI" id="CHEBI:29105"/>
    </ligand>
</feature>
<dbReference type="SUPFAM" id="SSF52540">
    <property type="entry name" value="P-loop containing nucleoside triphosphate hydrolases"/>
    <property type="match status" value="1"/>
</dbReference>
<evidence type="ECO:0000313" key="15">
    <source>
        <dbReference type="Proteomes" id="UP000608420"/>
    </source>
</evidence>
<feature type="binding site" evidence="10">
    <location>
        <begin position="258"/>
        <end position="266"/>
    </location>
    <ligand>
        <name>GTP</name>
        <dbReference type="ChEBI" id="CHEBI:37565"/>
    </ligand>
</feature>
<feature type="binding site" evidence="10">
    <location>
        <position position="352"/>
    </location>
    <ligand>
        <name>Zn(2+)</name>
        <dbReference type="ChEBI" id="CHEBI:29105"/>
    </ligand>
</feature>
<evidence type="ECO:0000256" key="8">
    <source>
        <dbReference type="ARBA" id="ARBA00022884"/>
    </source>
</evidence>
<dbReference type="InterPro" id="IPR010914">
    <property type="entry name" value="RsgA_GTPase_dom"/>
</dbReference>
<comment type="subunit">
    <text evidence="10">Monomer. Associates with 30S ribosomal subunit, binds 16S rRNA.</text>
</comment>
<evidence type="ECO:0000256" key="11">
    <source>
        <dbReference type="SAM" id="MobiDB-lite"/>
    </source>
</evidence>
<evidence type="ECO:0000256" key="5">
    <source>
        <dbReference type="ARBA" id="ARBA00022741"/>
    </source>
</evidence>
<dbReference type="CDD" id="cd01854">
    <property type="entry name" value="YjeQ_EngC"/>
    <property type="match status" value="1"/>
</dbReference>
<dbReference type="InterPro" id="IPR027417">
    <property type="entry name" value="P-loop_NTPase"/>
</dbReference>
<evidence type="ECO:0000256" key="1">
    <source>
        <dbReference type="ARBA" id="ARBA00022490"/>
    </source>
</evidence>
<dbReference type="Gene3D" id="1.10.40.50">
    <property type="entry name" value="Probable gtpase engc, domain 3"/>
    <property type="match status" value="1"/>
</dbReference>
<dbReference type="InterPro" id="IPR004881">
    <property type="entry name" value="Ribosome_biogen_GTPase_RsgA"/>
</dbReference>
<evidence type="ECO:0000256" key="10">
    <source>
        <dbReference type="HAMAP-Rule" id="MF_01820"/>
    </source>
</evidence>
<evidence type="ECO:0000256" key="3">
    <source>
        <dbReference type="ARBA" id="ARBA00022723"/>
    </source>
</evidence>
<dbReference type="InterPro" id="IPR030378">
    <property type="entry name" value="G_CP_dom"/>
</dbReference>
<keyword evidence="15" id="KW-1185">Reference proteome</keyword>
<dbReference type="PANTHER" id="PTHR32120:SF10">
    <property type="entry name" value="SMALL RIBOSOMAL SUBUNIT BIOGENESIS GTPASE RSGA"/>
    <property type="match status" value="1"/>
</dbReference>